<dbReference type="Pfam" id="PF13616">
    <property type="entry name" value="Rotamase_3"/>
    <property type="match status" value="1"/>
</dbReference>
<reference evidence="6" key="1">
    <citation type="submission" date="2011-12" db="EMBL/GenBank/DDBJ databases">
        <title>Complete sequence of Clostridium clariflavum DSM 19732.</title>
        <authorList>
            <consortium name="US DOE Joint Genome Institute"/>
            <person name="Lucas S."/>
            <person name="Han J."/>
            <person name="Lapidus A."/>
            <person name="Cheng J.-F."/>
            <person name="Goodwin L."/>
            <person name="Pitluck S."/>
            <person name="Peters L."/>
            <person name="Teshima H."/>
            <person name="Detter J.C."/>
            <person name="Han C."/>
            <person name="Tapia R."/>
            <person name="Land M."/>
            <person name="Hauser L."/>
            <person name="Kyrpides N."/>
            <person name="Ivanova N."/>
            <person name="Pagani I."/>
            <person name="Kitzmiller T."/>
            <person name="Lynd L."/>
            <person name="Izquierdo J."/>
            <person name="Woyke T."/>
        </authorList>
    </citation>
    <scope>NUCLEOTIDE SEQUENCE [LARGE SCALE GENOMIC DNA]</scope>
    <source>
        <strain evidence="6">DSM 19732 / NBRC 101661 / EBR45</strain>
    </source>
</reference>
<dbReference type="HOGENOM" id="CLU_034646_0_0_9"/>
<gene>
    <name evidence="5" type="ordered locus">Clocl_1872</name>
</gene>
<evidence type="ECO:0000256" key="1">
    <source>
        <dbReference type="PROSITE-ProRule" id="PRU00278"/>
    </source>
</evidence>
<dbReference type="PROSITE" id="PS50198">
    <property type="entry name" value="PPIC_PPIASE_2"/>
    <property type="match status" value="1"/>
</dbReference>
<dbReference type="AlphaFoldDB" id="G8LUV0"/>
<organism evidence="5 6">
    <name type="scientific">Acetivibrio clariflavus (strain DSM 19732 / NBRC 101661 / EBR45)</name>
    <name type="common">Clostridium clariflavum</name>
    <dbReference type="NCBI Taxonomy" id="720554"/>
    <lineage>
        <taxon>Bacteria</taxon>
        <taxon>Bacillati</taxon>
        <taxon>Bacillota</taxon>
        <taxon>Clostridia</taxon>
        <taxon>Eubacteriales</taxon>
        <taxon>Oscillospiraceae</taxon>
        <taxon>Acetivibrio</taxon>
    </lineage>
</organism>
<feature type="domain" description="PpiC" evidence="4">
    <location>
        <begin position="199"/>
        <end position="304"/>
    </location>
</feature>
<reference evidence="5 6" key="2">
    <citation type="journal article" date="2012" name="Stand. Genomic Sci.">
        <title>Complete Genome Sequence of Clostridium clariflavum DSM 19732.</title>
        <authorList>
            <person name="Izquierdo J.A."/>
            <person name="Goodwin L."/>
            <person name="Davenport K.W."/>
            <person name="Teshima H."/>
            <person name="Bruce D."/>
            <person name="Detter C."/>
            <person name="Tapia R."/>
            <person name="Han S."/>
            <person name="Land M."/>
            <person name="Hauser L."/>
            <person name="Jeffries C.D."/>
            <person name="Han J."/>
            <person name="Pitluck S."/>
            <person name="Nolan M."/>
            <person name="Chen A."/>
            <person name="Huntemann M."/>
            <person name="Mavromatis K."/>
            <person name="Mikhailova N."/>
            <person name="Liolios K."/>
            <person name="Woyke T."/>
            <person name="Lynd L.R."/>
        </authorList>
    </citation>
    <scope>NUCLEOTIDE SEQUENCE [LARGE SCALE GENOMIC DNA]</scope>
    <source>
        <strain evidence="6">DSM 19732 / NBRC 101661 / EBR45</strain>
    </source>
</reference>
<name>G8LUV0_ACECE</name>
<dbReference type="Gene3D" id="3.10.50.40">
    <property type="match status" value="1"/>
</dbReference>
<dbReference type="InterPro" id="IPR000297">
    <property type="entry name" value="PPIase_PpiC"/>
</dbReference>
<evidence type="ECO:0000259" key="4">
    <source>
        <dbReference type="PROSITE" id="PS50198"/>
    </source>
</evidence>
<evidence type="ECO:0000313" key="5">
    <source>
        <dbReference type="EMBL" id="AEV68480.1"/>
    </source>
</evidence>
<dbReference type="STRING" id="720554.Clocl_1872"/>
<proteinExistence type="predicted"/>
<dbReference type="eggNOG" id="COG0760">
    <property type="taxonomic scope" value="Bacteria"/>
</dbReference>
<dbReference type="Proteomes" id="UP000005435">
    <property type="component" value="Chromosome"/>
</dbReference>
<sequence>MFGISGCKNNIDVTDKNNIDITNEETTANKWESAKVVGTVGDEKIYDAEFMFYFNMNKSQMEKDAGLEGKSDEEKSKFWESQDGNEDNKQKLIDKTFDDLANLKVLLRLAKQENVKLLENDVMQIERNIYSFIKEKANENQEEAEKLMKEMYGVSIEEYRWIFEDYYTAYYRYANFETEKIEVSDKEIEERFERDKDKYKKVNIRNVLLYTIDVDTQQPLEEDVIDQKRQLAEDIFKRVKDGESIEELAKQYSENPQLKITGGDETLGKGDAVAELEDWVFNAKEGAVGLIETSYGIHVAKVIKKIDAALGEEEKSNIKKELQKEKFNEMIEKMKEKNPLVKNEEVLKSLDLF</sequence>
<dbReference type="KEGG" id="ccl:Clocl_1872"/>
<keyword evidence="1 5" id="KW-0413">Isomerase</keyword>
<keyword evidence="1" id="KW-0697">Rotamase</keyword>
<feature type="coiled-coil region" evidence="2">
    <location>
        <begin position="100"/>
        <end position="150"/>
    </location>
</feature>
<feature type="region of interest" description="Disordered" evidence="3">
    <location>
        <begin position="64"/>
        <end position="84"/>
    </location>
</feature>
<dbReference type="PANTHER" id="PTHR47245:SF2">
    <property type="entry name" value="PEPTIDYL-PROLYL CIS-TRANS ISOMERASE HP_0175-RELATED"/>
    <property type="match status" value="1"/>
</dbReference>
<dbReference type="EMBL" id="CP003065">
    <property type="protein sequence ID" value="AEV68480.1"/>
    <property type="molecule type" value="Genomic_DNA"/>
</dbReference>
<evidence type="ECO:0000256" key="2">
    <source>
        <dbReference type="SAM" id="Coils"/>
    </source>
</evidence>
<keyword evidence="2" id="KW-0175">Coiled coil</keyword>
<dbReference type="InterPro" id="IPR027304">
    <property type="entry name" value="Trigger_fact/SurA_dom_sf"/>
</dbReference>
<dbReference type="InterPro" id="IPR050245">
    <property type="entry name" value="PrsA_foldase"/>
</dbReference>
<dbReference type="SUPFAM" id="SSF54534">
    <property type="entry name" value="FKBP-like"/>
    <property type="match status" value="1"/>
</dbReference>
<evidence type="ECO:0000313" key="6">
    <source>
        <dbReference type="Proteomes" id="UP000005435"/>
    </source>
</evidence>
<dbReference type="GO" id="GO:0003755">
    <property type="term" value="F:peptidyl-prolyl cis-trans isomerase activity"/>
    <property type="evidence" value="ECO:0007669"/>
    <property type="project" value="UniProtKB-KW"/>
</dbReference>
<dbReference type="SUPFAM" id="SSF109998">
    <property type="entry name" value="Triger factor/SurA peptide-binding domain-like"/>
    <property type="match status" value="1"/>
</dbReference>
<keyword evidence="6" id="KW-1185">Reference proteome</keyword>
<dbReference type="InterPro" id="IPR046357">
    <property type="entry name" value="PPIase_dom_sf"/>
</dbReference>
<accession>G8LUV0</accession>
<dbReference type="PANTHER" id="PTHR47245">
    <property type="entry name" value="PEPTIDYLPROLYL ISOMERASE"/>
    <property type="match status" value="1"/>
</dbReference>
<protein>
    <submittedName>
        <fullName evidence="5">Parvulin-like peptidyl-prolyl isomerase</fullName>
    </submittedName>
</protein>
<evidence type="ECO:0000256" key="3">
    <source>
        <dbReference type="SAM" id="MobiDB-lite"/>
    </source>
</evidence>